<dbReference type="EMBL" id="CP054143">
    <property type="protein sequence ID" value="QKJ65972.1"/>
    <property type="molecule type" value="Genomic_DNA"/>
</dbReference>
<dbReference type="PANTHER" id="PTHR32089:SF112">
    <property type="entry name" value="LYSOZYME-LIKE PROTEIN-RELATED"/>
    <property type="match status" value="1"/>
</dbReference>
<dbReference type="SMART" id="SM00283">
    <property type="entry name" value="MA"/>
    <property type="match status" value="1"/>
</dbReference>
<dbReference type="PRINTS" id="PR00260">
    <property type="entry name" value="CHEMTRNSDUCR"/>
</dbReference>
<dbReference type="Pfam" id="PF00015">
    <property type="entry name" value="MCPsignal"/>
    <property type="match status" value="1"/>
</dbReference>
<evidence type="ECO:0000256" key="1">
    <source>
        <dbReference type="ARBA" id="ARBA00023224"/>
    </source>
</evidence>
<accession>A0A6M8SLB9</accession>
<dbReference type="KEGG" id="dee:HQN60_04160"/>
<dbReference type="InterPro" id="IPR004090">
    <property type="entry name" value="Chemotax_Me-accpt_rcpt"/>
</dbReference>
<comment type="similarity">
    <text evidence="2">Belongs to the methyl-accepting chemotaxis (MCP) protein family.</text>
</comment>
<dbReference type="PANTHER" id="PTHR32089">
    <property type="entry name" value="METHYL-ACCEPTING CHEMOTAXIS PROTEIN MCPB"/>
    <property type="match status" value="1"/>
</dbReference>
<dbReference type="SUPFAM" id="SSF58104">
    <property type="entry name" value="Methyl-accepting chemotaxis protein (MCP) signaling domain"/>
    <property type="match status" value="1"/>
</dbReference>
<evidence type="ECO:0000313" key="7">
    <source>
        <dbReference type="Proteomes" id="UP000504844"/>
    </source>
</evidence>
<dbReference type="Gene3D" id="1.10.287.950">
    <property type="entry name" value="Methyl-accepting chemotaxis protein"/>
    <property type="match status" value="1"/>
</dbReference>
<evidence type="ECO:0000256" key="3">
    <source>
        <dbReference type="PROSITE-ProRule" id="PRU00284"/>
    </source>
</evidence>
<keyword evidence="4" id="KW-0812">Transmembrane</keyword>
<reference evidence="6 7" key="1">
    <citation type="submission" date="2020-05" db="EMBL/GenBank/DDBJ databases">
        <title>Complete genome sequence of Deefgea sp. D17.</title>
        <authorList>
            <person name="Bae J.-W."/>
            <person name="Han J.E."/>
        </authorList>
    </citation>
    <scope>NUCLEOTIDE SEQUENCE [LARGE SCALE GENOMIC DNA]</scope>
    <source>
        <strain evidence="6 7">D17</strain>
    </source>
</reference>
<evidence type="ECO:0000256" key="2">
    <source>
        <dbReference type="ARBA" id="ARBA00029447"/>
    </source>
</evidence>
<organism evidence="6 7">
    <name type="scientific">Deefgea piscis</name>
    <dbReference type="NCBI Taxonomy" id="2739061"/>
    <lineage>
        <taxon>Bacteria</taxon>
        <taxon>Pseudomonadati</taxon>
        <taxon>Pseudomonadota</taxon>
        <taxon>Betaproteobacteria</taxon>
        <taxon>Neisseriales</taxon>
        <taxon>Chitinibacteraceae</taxon>
        <taxon>Deefgea</taxon>
    </lineage>
</organism>
<protein>
    <submittedName>
        <fullName evidence="6">Chemotaxis protein</fullName>
    </submittedName>
</protein>
<proteinExistence type="inferred from homology"/>
<gene>
    <name evidence="6" type="ORF">HQN60_04160</name>
</gene>
<name>A0A6M8SLB9_9NEIS</name>
<dbReference type="GO" id="GO:0007165">
    <property type="term" value="P:signal transduction"/>
    <property type="evidence" value="ECO:0007669"/>
    <property type="project" value="UniProtKB-KW"/>
</dbReference>
<dbReference type="InterPro" id="IPR004089">
    <property type="entry name" value="MCPsignal_dom"/>
</dbReference>
<feature type="transmembrane region" description="Helical" evidence="4">
    <location>
        <begin position="7"/>
        <end position="27"/>
    </location>
</feature>
<dbReference type="PROSITE" id="PS50111">
    <property type="entry name" value="CHEMOTAXIS_TRANSDUC_2"/>
    <property type="match status" value="1"/>
</dbReference>
<keyword evidence="4" id="KW-1133">Transmembrane helix</keyword>
<evidence type="ECO:0000313" key="6">
    <source>
        <dbReference type="EMBL" id="QKJ65972.1"/>
    </source>
</evidence>
<sequence>MSIKTSYLLAIAIINCAISSLIASVWWQGLLLGVVICGALLISQQQNPAQQGVEAAPPPPPIHNELPLLLVDLLPLWQRNLILARDQSQEAVDKLALHFADIIESLGGTIRLASDGAHGGNVIATINRSEAQLNNIVQALEQVLKDRAALLVELEGLGQFNTELKQMATSVAEIAGQTNLLALNAAIEAARAGEAGRGFAVVADEVRKLSTLSGETGKHIRSKVESINATIEGALAAAKNLSITEACMIGESKNIIDDVVHGFHQTADQLNQTVQQLNTESQAVEQEIHEVLVHLQYQDRMGQIMGHVQGDMDKLQQLLAKQSPIPAQSQWLNELESSYTTNEQKTIHSGKSHHSAVTSAGIDFF</sequence>
<feature type="domain" description="Methyl-accepting transducer" evidence="5">
    <location>
        <begin position="100"/>
        <end position="296"/>
    </location>
</feature>
<keyword evidence="4" id="KW-0472">Membrane</keyword>
<dbReference type="GO" id="GO:0016020">
    <property type="term" value="C:membrane"/>
    <property type="evidence" value="ECO:0007669"/>
    <property type="project" value="InterPro"/>
</dbReference>
<keyword evidence="7" id="KW-1185">Reference proteome</keyword>
<evidence type="ECO:0000259" key="5">
    <source>
        <dbReference type="PROSITE" id="PS50111"/>
    </source>
</evidence>
<dbReference type="GO" id="GO:0006935">
    <property type="term" value="P:chemotaxis"/>
    <property type="evidence" value="ECO:0007669"/>
    <property type="project" value="InterPro"/>
</dbReference>
<dbReference type="Proteomes" id="UP000504844">
    <property type="component" value="Chromosome"/>
</dbReference>
<dbReference type="AlphaFoldDB" id="A0A6M8SLB9"/>
<evidence type="ECO:0000256" key="4">
    <source>
        <dbReference type="SAM" id="Phobius"/>
    </source>
</evidence>
<dbReference type="GO" id="GO:0004888">
    <property type="term" value="F:transmembrane signaling receptor activity"/>
    <property type="evidence" value="ECO:0007669"/>
    <property type="project" value="InterPro"/>
</dbReference>
<keyword evidence="1 3" id="KW-0807">Transducer</keyword>